<evidence type="ECO:0000256" key="3">
    <source>
        <dbReference type="ARBA" id="ARBA00022827"/>
    </source>
</evidence>
<dbReference type="Gene3D" id="3.30.465.10">
    <property type="match status" value="1"/>
</dbReference>
<dbReference type="Proteomes" id="UP000539175">
    <property type="component" value="Unassembled WGS sequence"/>
</dbReference>
<dbReference type="Pfam" id="PF01565">
    <property type="entry name" value="FAD_binding_4"/>
    <property type="match status" value="1"/>
</dbReference>
<dbReference type="InterPro" id="IPR016167">
    <property type="entry name" value="FAD-bd_PCMH_sub1"/>
</dbReference>
<dbReference type="GO" id="GO:1903457">
    <property type="term" value="P:lactate catabolic process"/>
    <property type="evidence" value="ECO:0007669"/>
    <property type="project" value="TreeGrafter"/>
</dbReference>
<dbReference type="AlphaFoldDB" id="A0A7X0EFP8"/>
<sequence length="561" mass="60321">MSTINEALGAFRAIVGQEFARADVATLSNYCWNGGVGAVPGPKFKAWPAAVVMPQSTEEVAAVVKACVRFGLNYRAVSTGNGAMYVNQKPGGIVIDLARMNRIVKIDPLNQMAVIEPYATAGRLQAAAMRHGLTCHIIGAGPGHSPLASATSMLGIGITGASTGQNARNLLALEWVTPEGEIVRIGSDGADNWFSEEGPGIGFRGMVRGYVGAHGALGVFTRIGYKLYPWTGGPKLQKTGVFPQTGWPIGENFRFYAPVWDTAEQQAAATFRLNQAGVCFAMLRMPPAHVALSLSRDTIDHAQAHRTGTLPEIACGETRFCWQILTMGHSTAQVAFQEKTVRHIVSATGGRFLEVAPEHAEILARGLVTSQYVARVSRIAVAATSYGVAESWNLWPEAVRAAETLVAASRKAGEACTEGTEGHWAWPTESRQLWTESVLSSSPDEKGYAATLSAFIRSIHEMQKNKMGVAAFIAGPVVDLFGQRYSRANSWMRRIKVRFDPGNHADDTFYIPSKQSIVSKLWPVISKILFTRFGEKLLAGAMRGAAKATFQGKSARPGGAP</sequence>
<dbReference type="InterPro" id="IPR016166">
    <property type="entry name" value="FAD-bd_PCMH"/>
</dbReference>
<dbReference type="GO" id="GO:0008720">
    <property type="term" value="F:D-lactate dehydrogenase (NAD+) activity"/>
    <property type="evidence" value="ECO:0007669"/>
    <property type="project" value="TreeGrafter"/>
</dbReference>
<reference evidence="5 6" key="1">
    <citation type="submission" date="2020-08" db="EMBL/GenBank/DDBJ databases">
        <title>Genomic Encyclopedia of Type Strains, Phase IV (KMG-IV): sequencing the most valuable type-strain genomes for metagenomic binning, comparative biology and taxonomic classification.</title>
        <authorList>
            <person name="Goeker M."/>
        </authorList>
    </citation>
    <scope>NUCLEOTIDE SEQUENCE [LARGE SCALE GENOMIC DNA]</scope>
    <source>
        <strain evidence="5 6">DSM 22198</strain>
    </source>
</reference>
<dbReference type="InterPro" id="IPR036318">
    <property type="entry name" value="FAD-bd_PCMH-like_sf"/>
</dbReference>
<comment type="similarity">
    <text evidence="1">Belongs to the FAD-binding oxidoreductase/transferase type 4 family.</text>
</comment>
<evidence type="ECO:0000256" key="1">
    <source>
        <dbReference type="ARBA" id="ARBA00008000"/>
    </source>
</evidence>
<accession>A0A7X0EFP8</accession>
<dbReference type="GO" id="GO:0004458">
    <property type="term" value="F:D-lactate dehydrogenase (cytochrome) activity"/>
    <property type="evidence" value="ECO:0007669"/>
    <property type="project" value="TreeGrafter"/>
</dbReference>
<keyword evidence="2" id="KW-0285">Flavoprotein</keyword>
<dbReference type="PROSITE" id="PS51387">
    <property type="entry name" value="FAD_PCMH"/>
    <property type="match status" value="1"/>
</dbReference>
<dbReference type="InterPro" id="IPR006094">
    <property type="entry name" value="Oxid_FAD_bind_N"/>
</dbReference>
<keyword evidence="5" id="KW-0560">Oxidoreductase</keyword>
<keyword evidence="3" id="KW-0274">FAD</keyword>
<evidence type="ECO:0000313" key="6">
    <source>
        <dbReference type="Proteomes" id="UP000539175"/>
    </source>
</evidence>
<proteinExistence type="inferred from homology"/>
<evidence type="ECO:0000259" key="4">
    <source>
        <dbReference type="PROSITE" id="PS51387"/>
    </source>
</evidence>
<dbReference type="RefSeq" id="WP_184803564.1">
    <property type="nucleotide sequence ID" value="NZ_JACIIZ010000011.1"/>
</dbReference>
<dbReference type="GO" id="GO:0003973">
    <property type="term" value="F:(S)-2-hydroxy-acid oxidase activity"/>
    <property type="evidence" value="ECO:0007669"/>
    <property type="project" value="UniProtKB-EC"/>
</dbReference>
<protein>
    <submittedName>
        <fullName evidence="5">Glycolate oxidase</fullName>
        <ecNumber evidence="5">1.1.3.15</ecNumber>
    </submittedName>
</protein>
<dbReference type="EC" id="1.1.3.15" evidence="5"/>
<dbReference type="SUPFAM" id="SSF56176">
    <property type="entry name" value="FAD-binding/transporter-associated domain-like"/>
    <property type="match status" value="1"/>
</dbReference>
<keyword evidence="6" id="KW-1185">Reference proteome</keyword>
<evidence type="ECO:0000256" key="2">
    <source>
        <dbReference type="ARBA" id="ARBA00022630"/>
    </source>
</evidence>
<feature type="domain" description="FAD-binding PCMH-type" evidence="4">
    <location>
        <begin position="44"/>
        <end position="230"/>
    </location>
</feature>
<dbReference type="GO" id="GO:0071949">
    <property type="term" value="F:FAD binding"/>
    <property type="evidence" value="ECO:0007669"/>
    <property type="project" value="InterPro"/>
</dbReference>
<dbReference type="EMBL" id="JACIIZ010000011">
    <property type="protein sequence ID" value="MBB6253276.1"/>
    <property type="molecule type" value="Genomic_DNA"/>
</dbReference>
<dbReference type="InterPro" id="IPR016169">
    <property type="entry name" value="FAD-bd_PCMH_sub2"/>
</dbReference>
<name>A0A7X0EFP8_9PROT</name>
<organism evidence="5 6">
    <name type="scientific">Nitrospirillum iridis</name>
    <dbReference type="NCBI Taxonomy" id="765888"/>
    <lineage>
        <taxon>Bacteria</taxon>
        <taxon>Pseudomonadati</taxon>
        <taxon>Pseudomonadota</taxon>
        <taxon>Alphaproteobacteria</taxon>
        <taxon>Rhodospirillales</taxon>
        <taxon>Azospirillaceae</taxon>
        <taxon>Nitrospirillum</taxon>
    </lineage>
</organism>
<gene>
    <name evidence="5" type="ORF">FHS74_003845</name>
</gene>
<evidence type="ECO:0000313" key="5">
    <source>
        <dbReference type="EMBL" id="MBB6253276.1"/>
    </source>
</evidence>
<dbReference type="PANTHER" id="PTHR11748">
    <property type="entry name" value="D-LACTATE DEHYDROGENASE"/>
    <property type="match status" value="1"/>
</dbReference>
<dbReference type="Gene3D" id="3.30.43.10">
    <property type="entry name" value="Uridine Diphospho-n-acetylenolpyruvylglucosamine Reductase, domain 2"/>
    <property type="match status" value="1"/>
</dbReference>
<comment type="caution">
    <text evidence="5">The sequence shown here is derived from an EMBL/GenBank/DDBJ whole genome shotgun (WGS) entry which is preliminary data.</text>
</comment>
<dbReference type="PANTHER" id="PTHR11748:SF111">
    <property type="entry name" value="D-LACTATE DEHYDROGENASE, MITOCHONDRIAL-RELATED"/>
    <property type="match status" value="1"/>
</dbReference>